<dbReference type="EMBL" id="GBXM01047154">
    <property type="protein sequence ID" value="JAH61423.1"/>
    <property type="molecule type" value="Transcribed_RNA"/>
</dbReference>
<name>A0A0E9U8Z6_ANGAN</name>
<feature type="compositionally biased region" description="Basic and acidic residues" evidence="1">
    <location>
        <begin position="1"/>
        <end position="13"/>
    </location>
</feature>
<evidence type="ECO:0000313" key="2">
    <source>
        <dbReference type="EMBL" id="JAH61423.1"/>
    </source>
</evidence>
<sequence>MKSFQGREGKDRGASSLWGAC</sequence>
<evidence type="ECO:0000256" key="1">
    <source>
        <dbReference type="SAM" id="MobiDB-lite"/>
    </source>
</evidence>
<dbReference type="AlphaFoldDB" id="A0A0E9U8Z6"/>
<proteinExistence type="predicted"/>
<reference evidence="2" key="1">
    <citation type="submission" date="2014-11" db="EMBL/GenBank/DDBJ databases">
        <authorList>
            <person name="Amaro Gonzalez C."/>
        </authorList>
    </citation>
    <scope>NUCLEOTIDE SEQUENCE</scope>
</reference>
<reference evidence="2" key="2">
    <citation type="journal article" date="2015" name="Fish Shellfish Immunol.">
        <title>Early steps in the European eel (Anguilla anguilla)-Vibrio vulnificus interaction in the gills: Role of the RtxA13 toxin.</title>
        <authorList>
            <person name="Callol A."/>
            <person name="Pajuelo D."/>
            <person name="Ebbesson L."/>
            <person name="Teles M."/>
            <person name="MacKenzie S."/>
            <person name="Amaro C."/>
        </authorList>
    </citation>
    <scope>NUCLEOTIDE SEQUENCE</scope>
</reference>
<organism evidence="2">
    <name type="scientific">Anguilla anguilla</name>
    <name type="common">European freshwater eel</name>
    <name type="synonym">Muraena anguilla</name>
    <dbReference type="NCBI Taxonomy" id="7936"/>
    <lineage>
        <taxon>Eukaryota</taxon>
        <taxon>Metazoa</taxon>
        <taxon>Chordata</taxon>
        <taxon>Craniata</taxon>
        <taxon>Vertebrata</taxon>
        <taxon>Euteleostomi</taxon>
        <taxon>Actinopterygii</taxon>
        <taxon>Neopterygii</taxon>
        <taxon>Teleostei</taxon>
        <taxon>Anguilliformes</taxon>
        <taxon>Anguillidae</taxon>
        <taxon>Anguilla</taxon>
    </lineage>
</organism>
<feature type="region of interest" description="Disordered" evidence="1">
    <location>
        <begin position="1"/>
        <end position="21"/>
    </location>
</feature>
<accession>A0A0E9U8Z6</accession>
<protein>
    <submittedName>
        <fullName evidence="2">Uncharacterized protein</fullName>
    </submittedName>
</protein>